<organism evidence="7 8">
    <name type="scientific">Undibacterium seohonense</name>
    <dbReference type="NCBI Taxonomy" id="1344950"/>
    <lineage>
        <taxon>Bacteria</taxon>
        <taxon>Pseudomonadati</taxon>
        <taxon>Pseudomonadota</taxon>
        <taxon>Betaproteobacteria</taxon>
        <taxon>Burkholderiales</taxon>
        <taxon>Oxalobacteraceae</taxon>
        <taxon>Undibacterium</taxon>
    </lineage>
</organism>
<evidence type="ECO:0000256" key="4">
    <source>
        <dbReference type="ARBA" id="ARBA00022679"/>
    </source>
</evidence>
<dbReference type="InterPro" id="IPR009695">
    <property type="entry name" value="Diacylglyc_glucosyltr_N"/>
</dbReference>
<dbReference type="Proteomes" id="UP000648257">
    <property type="component" value="Unassembled WGS sequence"/>
</dbReference>
<keyword evidence="3" id="KW-0328">Glycosyltransferase</keyword>
<dbReference type="Gene3D" id="3.40.50.2000">
    <property type="entry name" value="Glycogen Phosphorylase B"/>
    <property type="match status" value="1"/>
</dbReference>
<name>A0ABR6X9X9_9BURK</name>
<feature type="domain" description="Glycosyl transferase family 28 C-terminal" evidence="5">
    <location>
        <begin position="217"/>
        <end position="379"/>
    </location>
</feature>
<keyword evidence="8" id="KW-1185">Reference proteome</keyword>
<accession>A0ABR6X9X9</accession>
<dbReference type="EMBL" id="JACOFW010000031">
    <property type="protein sequence ID" value="MBC3809365.1"/>
    <property type="molecule type" value="Genomic_DNA"/>
</dbReference>
<proteinExistence type="inferred from homology"/>
<evidence type="ECO:0000259" key="5">
    <source>
        <dbReference type="Pfam" id="PF04101"/>
    </source>
</evidence>
<comment type="subcellular location">
    <subcellularLocation>
        <location evidence="1">Membrane</location>
    </subcellularLocation>
</comment>
<dbReference type="PANTHER" id="PTHR43025">
    <property type="entry name" value="MONOGALACTOSYLDIACYLGLYCEROL SYNTHASE"/>
    <property type="match status" value="1"/>
</dbReference>
<dbReference type="RefSeq" id="WP_186924426.1">
    <property type="nucleotide sequence ID" value="NZ_JACOFW010000031.1"/>
</dbReference>
<keyword evidence="4" id="KW-0808">Transferase</keyword>
<dbReference type="PANTHER" id="PTHR43025:SF3">
    <property type="entry name" value="MONOGALACTOSYLDIACYLGLYCEROL SYNTHASE 1, CHLOROPLASTIC"/>
    <property type="match status" value="1"/>
</dbReference>
<evidence type="ECO:0000256" key="1">
    <source>
        <dbReference type="ARBA" id="ARBA00004370"/>
    </source>
</evidence>
<evidence type="ECO:0000313" key="8">
    <source>
        <dbReference type="Proteomes" id="UP000648257"/>
    </source>
</evidence>
<evidence type="ECO:0000313" key="7">
    <source>
        <dbReference type="EMBL" id="MBC3809365.1"/>
    </source>
</evidence>
<evidence type="ECO:0000256" key="3">
    <source>
        <dbReference type="ARBA" id="ARBA00022676"/>
    </source>
</evidence>
<dbReference type="Pfam" id="PF06925">
    <property type="entry name" value="MGDG_synth"/>
    <property type="match status" value="1"/>
</dbReference>
<feature type="domain" description="Diacylglycerol glucosyltransferase N-terminal" evidence="6">
    <location>
        <begin position="23"/>
        <end position="191"/>
    </location>
</feature>
<evidence type="ECO:0000259" key="6">
    <source>
        <dbReference type="Pfam" id="PF06925"/>
    </source>
</evidence>
<dbReference type="InterPro" id="IPR050519">
    <property type="entry name" value="Glycosyltransf_28_UgtP"/>
</dbReference>
<evidence type="ECO:0000256" key="2">
    <source>
        <dbReference type="ARBA" id="ARBA00006962"/>
    </source>
</evidence>
<dbReference type="Pfam" id="PF04101">
    <property type="entry name" value="Glyco_tran_28_C"/>
    <property type="match status" value="1"/>
</dbReference>
<dbReference type="SUPFAM" id="SSF53756">
    <property type="entry name" value="UDP-Glycosyltransferase/glycogen phosphorylase"/>
    <property type="match status" value="1"/>
</dbReference>
<comment type="caution">
    <text evidence="7">The sequence shown here is derived from an EMBL/GenBank/DDBJ whole genome shotgun (WGS) entry which is preliminary data.</text>
</comment>
<sequence>MADFSKQSRKTILLLSVSAGAGHARAAEAIRAYAAQADPTCTLIHLDVMDFVTSGFRKIYTDFYLQLVNRAPTLWGYLYNFTNEAKRDSSMEKLRRSVERWNAKALLREIKQLQADAIICTHFLPAEMLARLIAREELSCPVWVQVTDFDLHRMWVHAGMAGYFAANEEVAFRMRASGIPAGRIQVTGIPIMPAFTQPLDRDTCASELGLDPHQLTLMLMGGGAGLGNLDTLAAQLLRMKRDEHSADPTFQLIVLAGKNSQALAALQALAQLYPTRLFPVGFTSQVERLMACADVLITKPGGLTTSESLALGLPMIVNAPIPGQEERNADYVMEQGAALKAVDSLALEFRLRDLIEHPHKLNHMRAQAKRLGRPHAAQQVFDRVINDLHQLQSQSAQGNIACDSM</sequence>
<protein>
    <submittedName>
        <fullName evidence="7">Glycosyltransferase</fullName>
    </submittedName>
</protein>
<dbReference type="InterPro" id="IPR007235">
    <property type="entry name" value="Glyco_trans_28_C"/>
</dbReference>
<reference evidence="7 8" key="1">
    <citation type="submission" date="2020-08" db="EMBL/GenBank/DDBJ databases">
        <title>Novel species isolated from subtropical streams in China.</title>
        <authorList>
            <person name="Lu H."/>
        </authorList>
    </citation>
    <scope>NUCLEOTIDE SEQUENCE [LARGE SCALE GENOMIC DNA]</scope>
    <source>
        <strain evidence="7 8">KACC 16656</strain>
    </source>
</reference>
<gene>
    <name evidence="7" type="ORF">H8K52_18650</name>
</gene>
<comment type="similarity">
    <text evidence="2">Belongs to the glycosyltransferase 28 family.</text>
</comment>